<comment type="similarity">
    <text evidence="4 7">Belongs to the NanE family.</text>
</comment>
<dbReference type="RefSeq" id="WP_131347433.1">
    <property type="nucleotide sequence ID" value="NZ_SJJZ01000006.1"/>
</dbReference>
<protein>
    <recommendedName>
        <fullName evidence="7">Putative N-acetylmannosamine-6-phosphate 2-epimerase</fullName>
        <ecNumber evidence="7">5.1.3.9</ecNumber>
    </recommendedName>
    <alternativeName>
        <fullName evidence="7">ManNAc-6-P epimerase</fullName>
    </alternativeName>
</protein>
<dbReference type="CDD" id="cd04729">
    <property type="entry name" value="NanE"/>
    <property type="match status" value="1"/>
</dbReference>
<keyword evidence="9" id="KW-1185">Reference proteome</keyword>
<reference evidence="8 9" key="1">
    <citation type="submission" date="2019-02" db="EMBL/GenBank/DDBJ databases">
        <title>Kribbella capetownensis sp. nov. and Kribbella speibonae sp. nov., isolated from soil.</title>
        <authorList>
            <person name="Curtis S.M."/>
            <person name="Norton I."/>
            <person name="Everest G.J."/>
            <person name="Meyers P.R."/>
        </authorList>
    </citation>
    <scope>NUCLEOTIDE SEQUENCE [LARGE SCALE GENOMIC DNA]</scope>
    <source>
        <strain evidence="8 9">KCTC 29219</strain>
    </source>
</reference>
<comment type="function">
    <text evidence="2 7">Converts N-acetylmannosamine-6-phosphate (ManNAc-6-P) to N-acetylglucosamine-6-phosphate (GlcNAc-6-P).</text>
</comment>
<evidence type="ECO:0000256" key="3">
    <source>
        <dbReference type="ARBA" id="ARBA00005081"/>
    </source>
</evidence>
<evidence type="ECO:0000313" key="8">
    <source>
        <dbReference type="EMBL" id="TCC01565.1"/>
    </source>
</evidence>
<dbReference type="AlphaFoldDB" id="A0A4R0GUE4"/>
<dbReference type="EMBL" id="SJJZ01000006">
    <property type="protein sequence ID" value="TCC01565.1"/>
    <property type="molecule type" value="Genomic_DNA"/>
</dbReference>
<dbReference type="Proteomes" id="UP000292346">
    <property type="component" value="Unassembled WGS sequence"/>
</dbReference>
<dbReference type="InterPro" id="IPR011060">
    <property type="entry name" value="RibuloseP-bd_barrel"/>
</dbReference>
<comment type="caution">
    <text evidence="8">The sequence shown here is derived from an EMBL/GenBank/DDBJ whole genome shotgun (WGS) entry which is preliminary data.</text>
</comment>
<evidence type="ECO:0000256" key="4">
    <source>
        <dbReference type="ARBA" id="ARBA00007439"/>
    </source>
</evidence>
<comment type="pathway">
    <text evidence="3 7">Amino-sugar metabolism; N-acetylneuraminate degradation; D-fructose 6-phosphate from N-acetylneuraminate: step 3/5.</text>
</comment>
<dbReference type="UniPathway" id="UPA00629">
    <property type="reaction ID" value="UER00682"/>
</dbReference>
<dbReference type="GO" id="GO:0005975">
    <property type="term" value="P:carbohydrate metabolic process"/>
    <property type="evidence" value="ECO:0007669"/>
    <property type="project" value="UniProtKB-UniRule"/>
</dbReference>
<organism evidence="8 9">
    <name type="scientific">Kribbella soli</name>
    <dbReference type="NCBI Taxonomy" id="1124743"/>
    <lineage>
        <taxon>Bacteria</taxon>
        <taxon>Bacillati</taxon>
        <taxon>Actinomycetota</taxon>
        <taxon>Actinomycetes</taxon>
        <taxon>Propionibacteriales</taxon>
        <taxon>Kribbellaceae</taxon>
        <taxon>Kribbella</taxon>
    </lineage>
</organism>
<dbReference type="GO" id="GO:0006053">
    <property type="term" value="P:N-acetylmannosamine catabolic process"/>
    <property type="evidence" value="ECO:0007669"/>
    <property type="project" value="TreeGrafter"/>
</dbReference>
<evidence type="ECO:0000256" key="6">
    <source>
        <dbReference type="ARBA" id="ARBA00023277"/>
    </source>
</evidence>
<dbReference type="Pfam" id="PF04131">
    <property type="entry name" value="NanE"/>
    <property type="match status" value="1"/>
</dbReference>
<dbReference type="HAMAP" id="MF_01235">
    <property type="entry name" value="ManNAc6P_epimer"/>
    <property type="match status" value="1"/>
</dbReference>
<evidence type="ECO:0000256" key="1">
    <source>
        <dbReference type="ARBA" id="ARBA00000056"/>
    </source>
</evidence>
<dbReference type="InterPro" id="IPR013785">
    <property type="entry name" value="Aldolase_TIM"/>
</dbReference>
<dbReference type="GO" id="GO:0019262">
    <property type="term" value="P:N-acetylneuraminate catabolic process"/>
    <property type="evidence" value="ECO:0007669"/>
    <property type="project" value="UniProtKB-UniRule"/>
</dbReference>
<sequence length="244" mass="24902">MIAHTGDSRLASLKGGLVVSCQAYPGEPMRSPAIMAAVAQSVVAGGAKGVRAQGIEDLQAIRPLVDVCLIGLVKRGADGVFITPTVADALDCVTAGADIVAVDGTRRDRPDGQPLAATVAAVHAAGALVMADCGSLDDALYSVAAGADCVGSTLAGYTGERPVTRGPDLDLLTELVAQLTVPVIAEGRIRNPDDALACLEAGSYAVVVGSAITHPTRITQTFAEQLTHGRTALSDEGRHPDRDE</sequence>
<dbReference type="OrthoDB" id="9781704at2"/>
<evidence type="ECO:0000313" key="9">
    <source>
        <dbReference type="Proteomes" id="UP000292346"/>
    </source>
</evidence>
<dbReference type="PANTHER" id="PTHR36204">
    <property type="entry name" value="N-ACETYLMANNOSAMINE-6-PHOSPHATE 2-EPIMERASE-RELATED"/>
    <property type="match status" value="1"/>
</dbReference>
<dbReference type="GO" id="GO:0047465">
    <property type="term" value="F:N-acylglucosamine-6-phosphate 2-epimerase activity"/>
    <property type="evidence" value="ECO:0007669"/>
    <property type="project" value="UniProtKB-EC"/>
</dbReference>
<dbReference type="SUPFAM" id="SSF51366">
    <property type="entry name" value="Ribulose-phoshate binding barrel"/>
    <property type="match status" value="1"/>
</dbReference>
<dbReference type="NCBIfam" id="NF002231">
    <property type="entry name" value="PRK01130.1"/>
    <property type="match status" value="1"/>
</dbReference>
<dbReference type="InterPro" id="IPR007260">
    <property type="entry name" value="NanE"/>
</dbReference>
<evidence type="ECO:0000256" key="7">
    <source>
        <dbReference type="HAMAP-Rule" id="MF_01235"/>
    </source>
</evidence>
<comment type="catalytic activity">
    <reaction evidence="1 7">
        <text>an N-acyl-D-glucosamine 6-phosphate = an N-acyl-D-mannosamine 6-phosphate</text>
        <dbReference type="Rhea" id="RHEA:23932"/>
        <dbReference type="ChEBI" id="CHEBI:57599"/>
        <dbReference type="ChEBI" id="CHEBI:57666"/>
        <dbReference type="EC" id="5.1.3.9"/>
    </reaction>
</comment>
<keyword evidence="5 7" id="KW-0413">Isomerase</keyword>
<keyword evidence="6 7" id="KW-0119">Carbohydrate metabolism</keyword>
<dbReference type="EC" id="5.1.3.9" evidence="7"/>
<name>A0A4R0GUE4_9ACTN</name>
<proteinExistence type="inferred from homology"/>
<accession>A0A4R0GUE4</accession>
<dbReference type="PANTHER" id="PTHR36204:SF1">
    <property type="entry name" value="N-ACETYLMANNOSAMINE-6-PHOSPHATE 2-EPIMERASE-RELATED"/>
    <property type="match status" value="1"/>
</dbReference>
<gene>
    <name evidence="7" type="primary">nanE</name>
    <name evidence="8" type="ORF">E0H45_39365</name>
</gene>
<evidence type="ECO:0000256" key="5">
    <source>
        <dbReference type="ARBA" id="ARBA00023235"/>
    </source>
</evidence>
<dbReference type="Gene3D" id="3.20.20.70">
    <property type="entry name" value="Aldolase class I"/>
    <property type="match status" value="1"/>
</dbReference>
<dbReference type="GO" id="GO:0005829">
    <property type="term" value="C:cytosol"/>
    <property type="evidence" value="ECO:0007669"/>
    <property type="project" value="TreeGrafter"/>
</dbReference>
<evidence type="ECO:0000256" key="2">
    <source>
        <dbReference type="ARBA" id="ARBA00002147"/>
    </source>
</evidence>